<dbReference type="SUPFAM" id="SSF53474">
    <property type="entry name" value="alpha/beta-Hydrolases"/>
    <property type="match status" value="1"/>
</dbReference>
<dbReference type="GO" id="GO:0080030">
    <property type="term" value="F:methyl indole-3-acetate esterase activity"/>
    <property type="evidence" value="ECO:0007669"/>
    <property type="project" value="TreeGrafter"/>
</dbReference>
<sequence length="217" mass="25520">MEGKIMEKVIKPEKHFVLIHGICHRAWCWYKVKTLLEYEGHRVTALDLAASGVNMRKIEEVGTFANYSQPLIEFLELIPQEEKVILVGHSFGGISLALAWRIFYPGAHDRVPNAPLTRCERNWSTFDRIHTKIRNRLLSKNLNDLVFVQYNIHLERRREDRRRRYRVDPISVSAILLEDPLCEWIAEDDDDPLLPTHEEWPEELERELSAEDPEVNK</sequence>
<comment type="caution">
    <text evidence="3">The sequence shown here is derived from an EMBL/GenBank/DDBJ whole genome shotgun (WGS) entry which is preliminary data.</text>
</comment>
<evidence type="ECO:0000259" key="2">
    <source>
        <dbReference type="Pfam" id="PF12697"/>
    </source>
</evidence>
<dbReference type="Proteomes" id="UP000541444">
    <property type="component" value="Unassembled WGS sequence"/>
</dbReference>
<protein>
    <recommendedName>
        <fullName evidence="2">AB hydrolase-1 domain-containing protein</fullName>
    </recommendedName>
</protein>
<name>A0A7J7MWD0_9MAGN</name>
<dbReference type="Pfam" id="PF12697">
    <property type="entry name" value="Abhydrolase_6"/>
    <property type="match status" value="1"/>
</dbReference>
<dbReference type="GO" id="GO:0009694">
    <property type="term" value="P:jasmonic acid metabolic process"/>
    <property type="evidence" value="ECO:0007669"/>
    <property type="project" value="TreeGrafter"/>
</dbReference>
<dbReference type="InterPro" id="IPR029058">
    <property type="entry name" value="AB_hydrolase_fold"/>
</dbReference>
<dbReference type="InterPro" id="IPR045889">
    <property type="entry name" value="MES/HNL"/>
</dbReference>
<keyword evidence="4" id="KW-1185">Reference proteome</keyword>
<gene>
    <name evidence="3" type="ORF">GIB67_032761</name>
</gene>
<reference evidence="3 4" key="1">
    <citation type="journal article" date="2020" name="IScience">
        <title>Genome Sequencing of the Endangered Kingdonia uniflora (Circaeasteraceae, Ranunculales) Reveals Potential Mechanisms of Evolutionary Specialization.</title>
        <authorList>
            <person name="Sun Y."/>
            <person name="Deng T."/>
            <person name="Zhang A."/>
            <person name="Moore M.J."/>
            <person name="Landis J.B."/>
            <person name="Lin N."/>
            <person name="Zhang H."/>
            <person name="Zhang X."/>
            <person name="Huang J."/>
            <person name="Zhang X."/>
            <person name="Sun H."/>
            <person name="Wang H."/>
        </authorList>
    </citation>
    <scope>NUCLEOTIDE SEQUENCE [LARGE SCALE GENOMIC DNA]</scope>
    <source>
        <strain evidence="3">TB1705</strain>
        <tissue evidence="3">Leaf</tissue>
    </source>
</reference>
<evidence type="ECO:0000313" key="3">
    <source>
        <dbReference type="EMBL" id="KAF6159144.1"/>
    </source>
</evidence>
<dbReference type="InterPro" id="IPR000073">
    <property type="entry name" value="AB_hydrolase_1"/>
</dbReference>
<dbReference type="GO" id="GO:0080032">
    <property type="term" value="F:methyl jasmonate esterase activity"/>
    <property type="evidence" value="ECO:0007669"/>
    <property type="project" value="TreeGrafter"/>
</dbReference>
<dbReference type="Gene3D" id="3.40.50.1820">
    <property type="entry name" value="alpha/beta hydrolase"/>
    <property type="match status" value="1"/>
</dbReference>
<keyword evidence="1" id="KW-0378">Hydrolase</keyword>
<dbReference type="SUPFAM" id="SSF53098">
    <property type="entry name" value="Ribonuclease H-like"/>
    <property type="match status" value="1"/>
</dbReference>
<evidence type="ECO:0000256" key="1">
    <source>
        <dbReference type="ARBA" id="ARBA00022801"/>
    </source>
</evidence>
<dbReference type="PANTHER" id="PTHR10992:SF1083">
    <property type="entry name" value="METHYLESTERASE 1"/>
    <property type="match status" value="1"/>
</dbReference>
<dbReference type="AlphaFoldDB" id="A0A7J7MWD0"/>
<dbReference type="EMBL" id="JACGCM010001204">
    <property type="protein sequence ID" value="KAF6159144.1"/>
    <property type="molecule type" value="Genomic_DNA"/>
</dbReference>
<dbReference type="PANTHER" id="PTHR10992">
    <property type="entry name" value="METHYLESTERASE FAMILY MEMBER"/>
    <property type="match status" value="1"/>
</dbReference>
<organism evidence="3 4">
    <name type="scientific">Kingdonia uniflora</name>
    <dbReference type="NCBI Taxonomy" id="39325"/>
    <lineage>
        <taxon>Eukaryota</taxon>
        <taxon>Viridiplantae</taxon>
        <taxon>Streptophyta</taxon>
        <taxon>Embryophyta</taxon>
        <taxon>Tracheophyta</taxon>
        <taxon>Spermatophyta</taxon>
        <taxon>Magnoliopsida</taxon>
        <taxon>Ranunculales</taxon>
        <taxon>Circaeasteraceae</taxon>
        <taxon>Kingdonia</taxon>
    </lineage>
</organism>
<dbReference type="GO" id="GO:0009696">
    <property type="term" value="P:salicylic acid metabolic process"/>
    <property type="evidence" value="ECO:0007669"/>
    <property type="project" value="TreeGrafter"/>
</dbReference>
<dbReference type="InterPro" id="IPR012337">
    <property type="entry name" value="RNaseH-like_sf"/>
</dbReference>
<feature type="domain" description="AB hydrolase-1" evidence="2">
    <location>
        <begin position="16"/>
        <end position="115"/>
    </location>
</feature>
<evidence type="ECO:0000313" key="4">
    <source>
        <dbReference type="Proteomes" id="UP000541444"/>
    </source>
</evidence>
<dbReference type="GO" id="GO:0080031">
    <property type="term" value="F:methyl salicylate esterase activity"/>
    <property type="evidence" value="ECO:0007669"/>
    <property type="project" value="TreeGrafter"/>
</dbReference>
<proteinExistence type="predicted"/>
<dbReference type="OrthoDB" id="408373at2759"/>
<accession>A0A7J7MWD0</accession>